<feature type="transmembrane region" description="Helical" evidence="1">
    <location>
        <begin position="14"/>
        <end position="32"/>
    </location>
</feature>
<feature type="domain" description="CAAX prenyl protease 2/Lysostaphin resistance protein A-like" evidence="2">
    <location>
        <begin position="13"/>
        <end position="99"/>
    </location>
</feature>
<name>A0A1F7XM74_9BACT</name>
<evidence type="ECO:0000256" key="1">
    <source>
        <dbReference type="SAM" id="Phobius"/>
    </source>
</evidence>
<sequence length="121" mass="14514">MIEKLKTYTSKLSFWWPIVLVPIWQELVFRYLPYRFIYLPIGKFWEVGLLSNIVFATLHWYIGKWFTIWAFLWGIILWWVMGRYGLIPAILLHSLVNVVDLRFGIRKLFRNKHGAEINGGL</sequence>
<evidence type="ECO:0000313" key="3">
    <source>
        <dbReference type="EMBL" id="OGM15899.1"/>
    </source>
</evidence>
<dbReference type="Proteomes" id="UP000177382">
    <property type="component" value="Unassembled WGS sequence"/>
</dbReference>
<dbReference type="STRING" id="1802485.A2V97_03990"/>
<evidence type="ECO:0000313" key="4">
    <source>
        <dbReference type="Proteomes" id="UP000177382"/>
    </source>
</evidence>
<keyword evidence="1" id="KW-0472">Membrane</keyword>
<keyword evidence="1" id="KW-0812">Transmembrane</keyword>
<comment type="caution">
    <text evidence="3">The sequence shown here is derived from an EMBL/GenBank/DDBJ whole genome shotgun (WGS) entry which is preliminary data.</text>
</comment>
<keyword evidence="1" id="KW-1133">Transmembrane helix</keyword>
<dbReference type="AlphaFoldDB" id="A0A1F7XM74"/>
<proteinExistence type="predicted"/>
<feature type="transmembrane region" description="Helical" evidence="1">
    <location>
        <begin position="68"/>
        <end position="92"/>
    </location>
</feature>
<evidence type="ECO:0000259" key="2">
    <source>
        <dbReference type="Pfam" id="PF02517"/>
    </source>
</evidence>
<feature type="transmembrane region" description="Helical" evidence="1">
    <location>
        <begin position="44"/>
        <end position="62"/>
    </location>
</feature>
<dbReference type="InterPro" id="IPR003675">
    <property type="entry name" value="Rce1/LyrA-like_dom"/>
</dbReference>
<dbReference type="Pfam" id="PF02517">
    <property type="entry name" value="Rce1-like"/>
    <property type="match status" value="1"/>
</dbReference>
<dbReference type="GO" id="GO:0004175">
    <property type="term" value="F:endopeptidase activity"/>
    <property type="evidence" value="ECO:0007669"/>
    <property type="project" value="UniProtKB-ARBA"/>
</dbReference>
<accession>A0A1F7XM74</accession>
<reference evidence="3 4" key="1">
    <citation type="journal article" date="2016" name="Nat. Commun.">
        <title>Thousands of microbial genomes shed light on interconnected biogeochemical processes in an aquifer system.</title>
        <authorList>
            <person name="Anantharaman K."/>
            <person name="Brown C.T."/>
            <person name="Hug L.A."/>
            <person name="Sharon I."/>
            <person name="Castelle C.J."/>
            <person name="Probst A.J."/>
            <person name="Thomas B.C."/>
            <person name="Singh A."/>
            <person name="Wilkins M.J."/>
            <person name="Karaoz U."/>
            <person name="Brodie E.L."/>
            <person name="Williams K.H."/>
            <person name="Hubbard S.S."/>
            <person name="Banfield J.F."/>
        </authorList>
    </citation>
    <scope>NUCLEOTIDE SEQUENCE [LARGE SCALE GENOMIC DNA]</scope>
</reference>
<dbReference type="GO" id="GO:0080120">
    <property type="term" value="P:CAAX-box protein maturation"/>
    <property type="evidence" value="ECO:0007669"/>
    <property type="project" value="UniProtKB-ARBA"/>
</dbReference>
<protein>
    <recommendedName>
        <fullName evidence="2">CAAX prenyl protease 2/Lysostaphin resistance protein A-like domain-containing protein</fullName>
    </recommendedName>
</protein>
<dbReference type="EMBL" id="MGFX01000001">
    <property type="protein sequence ID" value="OGM15899.1"/>
    <property type="molecule type" value="Genomic_DNA"/>
</dbReference>
<gene>
    <name evidence="3" type="ORF">A2V97_03990</name>
</gene>
<organism evidence="3 4">
    <name type="scientific">Candidatus Woesebacteria bacterium RBG_16_42_24</name>
    <dbReference type="NCBI Taxonomy" id="1802485"/>
    <lineage>
        <taxon>Bacteria</taxon>
        <taxon>Candidatus Woeseibacteriota</taxon>
    </lineage>
</organism>